<evidence type="ECO:0000256" key="4">
    <source>
        <dbReference type="ARBA" id="ARBA00022475"/>
    </source>
</evidence>
<evidence type="ECO:0000313" key="16">
    <source>
        <dbReference type="EMBL" id="MDY5145974.1"/>
    </source>
</evidence>
<organism evidence="15 18">
    <name type="scientific">Actinotignum timonense</name>
    <dbReference type="NCBI Taxonomy" id="1870995"/>
    <lineage>
        <taxon>Bacteria</taxon>
        <taxon>Bacillati</taxon>
        <taxon>Actinomycetota</taxon>
        <taxon>Actinomycetes</taxon>
        <taxon>Actinomycetales</taxon>
        <taxon>Actinomycetaceae</taxon>
        <taxon>Actinotignum</taxon>
    </lineage>
</organism>
<keyword evidence="11 12" id="KW-0472">Membrane</keyword>
<dbReference type="Proteomes" id="UP001288320">
    <property type="component" value="Unassembled WGS sequence"/>
</dbReference>
<feature type="transmembrane region" description="Helical" evidence="12">
    <location>
        <begin position="445"/>
        <end position="462"/>
    </location>
</feature>
<dbReference type="Pfam" id="PF02705">
    <property type="entry name" value="K_trans"/>
    <property type="match status" value="1"/>
</dbReference>
<dbReference type="AlphaFoldDB" id="A0AAW9HD50"/>
<dbReference type="GO" id="GO:0015293">
    <property type="term" value="F:symporter activity"/>
    <property type="evidence" value="ECO:0007669"/>
    <property type="project" value="UniProtKB-UniRule"/>
</dbReference>
<keyword evidence="9 12" id="KW-1133">Transmembrane helix</keyword>
<evidence type="ECO:0000256" key="3">
    <source>
        <dbReference type="ARBA" id="ARBA00022448"/>
    </source>
</evidence>
<evidence type="ECO:0000256" key="2">
    <source>
        <dbReference type="ARBA" id="ARBA00007019"/>
    </source>
</evidence>
<feature type="transmembrane region" description="Helical" evidence="12">
    <location>
        <begin position="119"/>
        <end position="140"/>
    </location>
</feature>
<keyword evidence="6 12" id="KW-0812">Transmembrane</keyword>
<evidence type="ECO:0000256" key="8">
    <source>
        <dbReference type="ARBA" id="ARBA00022958"/>
    </source>
</evidence>
<keyword evidence="4 12" id="KW-1003">Cell membrane</keyword>
<evidence type="ECO:0000256" key="10">
    <source>
        <dbReference type="ARBA" id="ARBA00023065"/>
    </source>
</evidence>
<evidence type="ECO:0000256" key="9">
    <source>
        <dbReference type="ARBA" id="ARBA00022989"/>
    </source>
</evidence>
<feature type="transmembrane region" description="Helical" evidence="12">
    <location>
        <begin position="419"/>
        <end position="439"/>
    </location>
</feature>
<keyword evidence="8 12" id="KW-0630">Potassium</keyword>
<proteinExistence type="inferred from homology"/>
<keyword evidence="10 12" id="KW-0406">Ion transport</keyword>
<comment type="subcellular location">
    <subcellularLocation>
        <location evidence="12">Cell membrane</location>
        <topology evidence="12">Multi-pass membrane protein</topology>
    </subcellularLocation>
    <subcellularLocation>
        <location evidence="1">Membrane</location>
        <topology evidence="1">Multi-pass membrane protein</topology>
    </subcellularLocation>
</comment>
<evidence type="ECO:0000256" key="7">
    <source>
        <dbReference type="ARBA" id="ARBA00022847"/>
    </source>
</evidence>
<accession>A0AAW9HD50</accession>
<comment type="caution">
    <text evidence="15">The sequence shown here is derived from an EMBL/GenBank/DDBJ whole genome shotgun (WGS) entry which is preliminary data.</text>
</comment>
<feature type="domain" description="K+ potassium transporter integral membrane" evidence="13">
    <location>
        <begin position="32"/>
        <end position="484"/>
    </location>
</feature>
<evidence type="ECO:0000256" key="6">
    <source>
        <dbReference type="ARBA" id="ARBA00022692"/>
    </source>
</evidence>
<keyword evidence="17" id="KW-1185">Reference proteome</keyword>
<dbReference type="PANTHER" id="PTHR30540">
    <property type="entry name" value="OSMOTIC STRESS POTASSIUM TRANSPORTER"/>
    <property type="match status" value="1"/>
</dbReference>
<evidence type="ECO:0000259" key="13">
    <source>
        <dbReference type="Pfam" id="PF02705"/>
    </source>
</evidence>
<feature type="transmembrane region" description="Helical" evidence="12">
    <location>
        <begin position="160"/>
        <end position="178"/>
    </location>
</feature>
<keyword evidence="5 12" id="KW-0633">Potassium transport</keyword>
<feature type="transmembrane region" description="Helical" evidence="12">
    <location>
        <begin position="232"/>
        <end position="255"/>
    </location>
</feature>
<name>A0AAW9HD50_9ACTO</name>
<dbReference type="GeneID" id="92814650"/>
<keyword evidence="7 12" id="KW-0769">Symport</keyword>
<evidence type="ECO:0000313" key="15">
    <source>
        <dbReference type="EMBL" id="MDY5140608.1"/>
    </source>
</evidence>
<dbReference type="InterPro" id="IPR053951">
    <property type="entry name" value="K_trans_N"/>
</dbReference>
<dbReference type="InterPro" id="IPR003855">
    <property type="entry name" value="K+_transporter"/>
</dbReference>
<feature type="transmembrane region" description="Helical" evidence="12">
    <location>
        <begin position="66"/>
        <end position="89"/>
    </location>
</feature>
<comment type="catalytic activity">
    <reaction evidence="12">
        <text>K(+)(in) + H(+)(in) = K(+)(out) + H(+)(out)</text>
        <dbReference type="Rhea" id="RHEA:28490"/>
        <dbReference type="ChEBI" id="CHEBI:15378"/>
        <dbReference type="ChEBI" id="CHEBI:29103"/>
    </reaction>
</comment>
<dbReference type="EMBL" id="JAWNFY010000006">
    <property type="protein sequence ID" value="MDY5145974.1"/>
    <property type="molecule type" value="Genomic_DNA"/>
</dbReference>
<protein>
    <recommendedName>
        <fullName evidence="12">Probable potassium transport system protein Kup</fullName>
    </recommendedName>
</protein>
<evidence type="ECO:0000256" key="5">
    <source>
        <dbReference type="ARBA" id="ARBA00022538"/>
    </source>
</evidence>
<dbReference type="RefSeq" id="WP_087070472.1">
    <property type="nucleotide sequence ID" value="NZ_CAUPFC010000016.1"/>
</dbReference>
<dbReference type="InterPro" id="IPR023051">
    <property type="entry name" value="Kup"/>
</dbReference>
<evidence type="ECO:0000259" key="14">
    <source>
        <dbReference type="Pfam" id="PF22776"/>
    </source>
</evidence>
<evidence type="ECO:0000313" key="17">
    <source>
        <dbReference type="Proteomes" id="UP001284901"/>
    </source>
</evidence>
<dbReference type="Pfam" id="PF22776">
    <property type="entry name" value="K_trans_C"/>
    <property type="match status" value="1"/>
</dbReference>
<sequence length="666" mass="71280">MTKIFRAASLRRDGGEHGADSGGALARAGLGLAALGVVFGDIGTSPLYVVRAVFTVHGGAVPLTDASIYGVISLVVWMLLLIVSFKYVILVLRADNDGEGGIIALATLLRTLSGGRPRAAALFTVAGMFGAALFFGDAVITPAISVLSAIEGIRVALPTFPATLIVPIALVILLTLGWMQRYGTGRVGVIFGPFMLLWFTGLALIALPHIAAHPEIFAALSPHEALTFVARHPAIGFFAMGAVVLAVTGAEALYADIAHFGRRPISAVWFAVVLPALVCNYLGQGALLLEHPEAIADPFFHLVSSQWALVLTLLATGATVIASQSVIAGTYSIARQASRLGYLPHLRIRYTSASGAGQIYLPDITGLLVAAVATVVVIFRDSERLSSAYGLAVSTDFLLTTAMLLALTVIGWHWRWWQSAALAVVLGVVEVPLFAANAAKLVTGGWLPLLIALVLMVVMLTWRRGEAVVAATRARTEGTLAEFAAQLQKNPLRRVPGTVIYPHSLATTVPAALRATTALHRSLRDHVIILSIKTAPQAHIERAERITRTQVSPRVEGVVHLTMRYGFMDIRNIPADLEWAQHEYGWGSWKLSEAQWVLSHLGVRSRGKNDDAAPGTTSSAATGDFPQLARWQAWLFARIARHSASPAWVRSLPADRTVEISREVIV</sequence>
<feature type="transmembrane region" description="Helical" evidence="12">
    <location>
        <begin position="30"/>
        <end position="54"/>
    </location>
</feature>
<feature type="transmembrane region" description="Helical" evidence="12">
    <location>
        <begin position="307"/>
        <end position="334"/>
    </location>
</feature>
<feature type="domain" description="K+ potassium transporter C-terminal" evidence="14">
    <location>
        <begin position="496"/>
        <end position="663"/>
    </location>
</feature>
<comment type="function">
    <text evidence="12">Transport of potassium into the cell. Likely operates as a K(+):H(+) symporter.</text>
</comment>
<evidence type="ECO:0000313" key="18">
    <source>
        <dbReference type="Proteomes" id="UP001288320"/>
    </source>
</evidence>
<dbReference type="InterPro" id="IPR053952">
    <property type="entry name" value="K_trans_C"/>
</dbReference>
<dbReference type="GO" id="GO:0005886">
    <property type="term" value="C:plasma membrane"/>
    <property type="evidence" value="ECO:0007669"/>
    <property type="project" value="UniProtKB-SubCell"/>
</dbReference>
<dbReference type="EMBL" id="JAWNFV010000008">
    <property type="protein sequence ID" value="MDY5140608.1"/>
    <property type="molecule type" value="Genomic_DNA"/>
</dbReference>
<evidence type="ECO:0000256" key="12">
    <source>
        <dbReference type="HAMAP-Rule" id="MF_01522"/>
    </source>
</evidence>
<feature type="transmembrane region" description="Helical" evidence="12">
    <location>
        <begin position="190"/>
        <end position="212"/>
    </location>
</feature>
<feature type="transmembrane region" description="Helical" evidence="12">
    <location>
        <begin position="355"/>
        <end position="379"/>
    </location>
</feature>
<reference evidence="15 17" key="1">
    <citation type="submission" date="2023-10" db="EMBL/GenBank/DDBJ databases">
        <title>Whole Genome based description of the genera Actinobaculum and Actinotignum reveals a complex phylogenetic relationship within the species included in the genus Actinotignum.</title>
        <authorList>
            <person name="Jensen C.S."/>
            <person name="Dargis R."/>
            <person name="Kemp M."/>
            <person name="Christensen J.J."/>
        </authorList>
    </citation>
    <scope>NUCLEOTIDE SEQUENCE</scope>
    <source>
        <strain evidence="16 17">SLA_B089</strain>
        <strain evidence="15">SLA_B245</strain>
    </source>
</reference>
<keyword evidence="3 12" id="KW-0813">Transport</keyword>
<dbReference type="GO" id="GO:0015079">
    <property type="term" value="F:potassium ion transmembrane transporter activity"/>
    <property type="evidence" value="ECO:0007669"/>
    <property type="project" value="UniProtKB-UniRule"/>
</dbReference>
<feature type="transmembrane region" description="Helical" evidence="12">
    <location>
        <begin position="267"/>
        <end position="287"/>
    </location>
</feature>
<dbReference type="HAMAP" id="MF_01522">
    <property type="entry name" value="Kup"/>
    <property type="match status" value="1"/>
</dbReference>
<gene>
    <name evidence="12" type="primary">kup</name>
    <name evidence="15" type="ORF">R6G74_04695</name>
    <name evidence="16" type="ORF">R6P33_02900</name>
</gene>
<evidence type="ECO:0000256" key="11">
    <source>
        <dbReference type="ARBA" id="ARBA00023136"/>
    </source>
</evidence>
<dbReference type="PANTHER" id="PTHR30540:SF79">
    <property type="entry name" value="LOW AFFINITY POTASSIUM TRANSPORT SYSTEM PROTEIN KUP"/>
    <property type="match status" value="1"/>
</dbReference>
<comment type="similarity">
    <text evidence="2 12">Belongs to the HAK/KUP transporter (TC 2.A.72) family.</text>
</comment>
<dbReference type="Proteomes" id="UP001284901">
    <property type="component" value="Unassembled WGS sequence"/>
</dbReference>
<evidence type="ECO:0000256" key="1">
    <source>
        <dbReference type="ARBA" id="ARBA00004141"/>
    </source>
</evidence>
<feature type="transmembrane region" description="Helical" evidence="12">
    <location>
        <begin position="391"/>
        <end position="412"/>
    </location>
</feature>